<protein>
    <recommendedName>
        <fullName evidence="4">DDE Tnp4 domain-containing protein</fullName>
    </recommendedName>
</protein>
<accession>A0A7R8ZD10</accession>
<dbReference type="GO" id="GO:0046872">
    <property type="term" value="F:metal ion binding"/>
    <property type="evidence" value="ECO:0007669"/>
    <property type="project" value="UniProtKB-KW"/>
</dbReference>
<feature type="domain" description="DDE Tnp4" evidence="4">
    <location>
        <begin position="148"/>
        <end position="222"/>
    </location>
</feature>
<dbReference type="AlphaFoldDB" id="A0A7R8ZD10"/>
<evidence type="ECO:0000256" key="2">
    <source>
        <dbReference type="ARBA" id="ARBA00022723"/>
    </source>
</evidence>
<reference evidence="5" key="1">
    <citation type="submission" date="2020-11" db="EMBL/GenBank/DDBJ databases">
        <authorList>
            <person name="Tran Van P."/>
        </authorList>
    </citation>
    <scope>NUCLEOTIDE SEQUENCE</scope>
</reference>
<keyword evidence="2" id="KW-0479">Metal-binding</keyword>
<dbReference type="InterPro" id="IPR027806">
    <property type="entry name" value="HARBI1_dom"/>
</dbReference>
<evidence type="ECO:0000256" key="1">
    <source>
        <dbReference type="ARBA" id="ARBA00001968"/>
    </source>
</evidence>
<evidence type="ECO:0000259" key="4">
    <source>
        <dbReference type="Pfam" id="PF13359"/>
    </source>
</evidence>
<comment type="cofactor">
    <cofactor evidence="1">
        <name>a divalent metal cation</name>
        <dbReference type="ChEBI" id="CHEBI:60240"/>
    </cofactor>
</comment>
<evidence type="ECO:0000313" key="5">
    <source>
        <dbReference type="EMBL" id="CAD7205277.1"/>
    </source>
</evidence>
<organism evidence="5">
    <name type="scientific">Timema douglasi</name>
    <name type="common">Walking stick</name>
    <dbReference type="NCBI Taxonomy" id="61478"/>
    <lineage>
        <taxon>Eukaryota</taxon>
        <taxon>Metazoa</taxon>
        <taxon>Ecdysozoa</taxon>
        <taxon>Arthropoda</taxon>
        <taxon>Hexapoda</taxon>
        <taxon>Insecta</taxon>
        <taxon>Pterygota</taxon>
        <taxon>Neoptera</taxon>
        <taxon>Polyneoptera</taxon>
        <taxon>Phasmatodea</taxon>
        <taxon>Timematodea</taxon>
        <taxon>Timematoidea</taxon>
        <taxon>Timematidae</taxon>
        <taxon>Timema</taxon>
    </lineage>
</organism>
<evidence type="ECO:0000256" key="3">
    <source>
        <dbReference type="SAM" id="MobiDB-lite"/>
    </source>
</evidence>
<name>A0A7R8ZD10_TIMDO</name>
<feature type="region of interest" description="Disordered" evidence="3">
    <location>
        <begin position="71"/>
        <end position="96"/>
    </location>
</feature>
<dbReference type="EMBL" id="OA574578">
    <property type="protein sequence ID" value="CAD7205277.1"/>
    <property type="molecule type" value="Genomic_DNA"/>
</dbReference>
<sequence>MCDVLFQERVQAKDPPAHYLNKLRTYLDPKASRSSRVTLLPQPSIEPLTLLTGNTPPPAQPSIEPLTFLTGNTPPTAEHRTPDISNRAHPSIRDDEHPTQEIPLRLGENLSGKFHLGARLDLAPKDSSLVPLPCGNIVYLEYMTLTYSGDSGYGLKKWLIPPLNRNPDAPIEKRFNRCHKKTRRLVENSIGIWKERFPCLNYLRLSPVRAAKIVLATATLDNIACEASPNVELSTEHEGVDDVEDNIANCIERNAEEIPIGALERLNSLLNYFEAH</sequence>
<proteinExistence type="predicted"/>
<gene>
    <name evidence="5" type="ORF">TDIB3V08_LOCUS11429</name>
</gene>
<dbReference type="Pfam" id="PF13359">
    <property type="entry name" value="DDE_Tnp_4"/>
    <property type="match status" value="1"/>
</dbReference>